<evidence type="ECO:0000256" key="5">
    <source>
        <dbReference type="SAM" id="Phobius"/>
    </source>
</evidence>
<dbReference type="GO" id="GO:0008855">
    <property type="term" value="F:exodeoxyribonuclease VII activity"/>
    <property type="evidence" value="ECO:0007669"/>
    <property type="project" value="InterPro"/>
</dbReference>
<feature type="domain" description="Exonuclease VII large subunit C-terminal" evidence="6">
    <location>
        <begin position="129"/>
        <end position="393"/>
    </location>
</feature>
<dbReference type="InterPro" id="IPR020579">
    <property type="entry name" value="Exonuc_VII_lsu_C"/>
</dbReference>
<dbReference type="GO" id="GO:0003676">
    <property type="term" value="F:nucleic acid binding"/>
    <property type="evidence" value="ECO:0007669"/>
    <property type="project" value="InterPro"/>
</dbReference>
<accession>A0A2H4U6E2</accession>
<proteinExistence type="inferred from homology"/>
<dbReference type="HAMAP" id="MF_00378">
    <property type="entry name" value="Exonuc_7_L"/>
    <property type="match status" value="1"/>
</dbReference>
<dbReference type="InterPro" id="IPR003753">
    <property type="entry name" value="Exonuc_VII_L"/>
</dbReference>
<keyword evidence="3" id="KW-0378">Hydrolase</keyword>
<evidence type="ECO:0000313" key="8">
    <source>
        <dbReference type="EMBL" id="ATZ59663.1"/>
    </source>
</evidence>
<dbReference type="AlphaFoldDB" id="A0A2H4U6E2"/>
<feature type="transmembrane region" description="Helical" evidence="5">
    <location>
        <begin position="508"/>
        <end position="526"/>
    </location>
</feature>
<dbReference type="NCBIfam" id="TIGR00237">
    <property type="entry name" value="xseA"/>
    <property type="match status" value="1"/>
</dbReference>
<dbReference type="Pfam" id="PF13742">
    <property type="entry name" value="tRNA_anti_2"/>
    <property type="match status" value="1"/>
</dbReference>
<protein>
    <submittedName>
        <fullName evidence="8">Exodeoxyribonuclease VII large subunit</fullName>
    </submittedName>
</protein>
<evidence type="ECO:0000256" key="1">
    <source>
        <dbReference type="ARBA" id="ARBA00022490"/>
    </source>
</evidence>
<dbReference type="Pfam" id="PF02601">
    <property type="entry name" value="Exonuc_VII_L"/>
    <property type="match status" value="1"/>
</dbReference>
<dbReference type="RefSeq" id="WP_100815434.1">
    <property type="nucleotide sequence ID" value="NZ_CP017803.1"/>
</dbReference>
<dbReference type="Proteomes" id="UP000232133">
    <property type="component" value="Chromosome"/>
</dbReference>
<keyword evidence="5" id="KW-0812">Transmembrane</keyword>
<dbReference type="InterPro" id="IPR025824">
    <property type="entry name" value="OB-fold_nuc-bd_dom"/>
</dbReference>
<keyword evidence="5" id="KW-0472">Membrane</keyword>
<evidence type="ECO:0000256" key="4">
    <source>
        <dbReference type="ARBA" id="ARBA00022839"/>
    </source>
</evidence>
<feature type="domain" description="OB-fold nucleic acid binding" evidence="7">
    <location>
        <begin position="7"/>
        <end position="103"/>
    </location>
</feature>
<dbReference type="GO" id="GO:0006308">
    <property type="term" value="P:DNA catabolic process"/>
    <property type="evidence" value="ECO:0007669"/>
    <property type="project" value="InterPro"/>
</dbReference>
<evidence type="ECO:0000259" key="7">
    <source>
        <dbReference type="Pfam" id="PF13742"/>
    </source>
</evidence>
<dbReference type="PANTHER" id="PTHR30008:SF0">
    <property type="entry name" value="EXODEOXYRIBONUCLEASE 7 LARGE SUBUNIT"/>
    <property type="match status" value="1"/>
</dbReference>
<name>A0A2H4U6E2_METSM</name>
<keyword evidence="2" id="KW-0540">Nuclease</keyword>
<keyword evidence="5" id="KW-1133">Transmembrane helix</keyword>
<reference evidence="8 9" key="1">
    <citation type="submission" date="2016-10" db="EMBL/GenBank/DDBJ databases">
        <authorList>
            <person name="Varghese N."/>
        </authorList>
    </citation>
    <scope>NUCLEOTIDE SEQUENCE [LARGE SCALE GENOMIC DNA]</scope>
    <source>
        <strain evidence="8 9">KB11</strain>
    </source>
</reference>
<dbReference type="EMBL" id="CP017803">
    <property type="protein sequence ID" value="ATZ59663.1"/>
    <property type="molecule type" value="Genomic_DNA"/>
</dbReference>
<evidence type="ECO:0000313" key="9">
    <source>
        <dbReference type="Proteomes" id="UP000232133"/>
    </source>
</evidence>
<dbReference type="GO" id="GO:0009318">
    <property type="term" value="C:exodeoxyribonuclease VII complex"/>
    <property type="evidence" value="ECO:0007669"/>
    <property type="project" value="InterPro"/>
</dbReference>
<organism evidence="8 9">
    <name type="scientific">Methanobrevibacter smithii</name>
    <dbReference type="NCBI Taxonomy" id="2173"/>
    <lineage>
        <taxon>Archaea</taxon>
        <taxon>Methanobacteriati</taxon>
        <taxon>Methanobacteriota</taxon>
        <taxon>Methanomada group</taxon>
        <taxon>Methanobacteria</taxon>
        <taxon>Methanobacteriales</taxon>
        <taxon>Methanobacteriaceae</taxon>
        <taxon>Methanobrevibacter</taxon>
    </lineage>
</organism>
<keyword evidence="1" id="KW-0963">Cytoplasm</keyword>
<evidence type="ECO:0000256" key="2">
    <source>
        <dbReference type="ARBA" id="ARBA00022722"/>
    </source>
</evidence>
<gene>
    <name evidence="8" type="ORF">BK798_04135</name>
</gene>
<evidence type="ECO:0000259" key="6">
    <source>
        <dbReference type="Pfam" id="PF02601"/>
    </source>
</evidence>
<dbReference type="CDD" id="cd04489">
    <property type="entry name" value="ExoVII_LU_OBF"/>
    <property type="match status" value="1"/>
</dbReference>
<dbReference type="PANTHER" id="PTHR30008">
    <property type="entry name" value="EXODEOXYRIBONUCLEASE 7 LARGE SUBUNIT"/>
    <property type="match status" value="1"/>
</dbReference>
<dbReference type="GeneID" id="35118539"/>
<evidence type="ECO:0000256" key="3">
    <source>
        <dbReference type="ARBA" id="ARBA00022801"/>
    </source>
</evidence>
<keyword evidence="4" id="KW-0269">Exonuclease</keyword>
<sequence length="527" mass="59670">MEENDIYSISAINNLIDKKISYCDDFKKIKIRGEITNFNGSYNSGHYYFSLKDKNSSISCVMFKLSTKSLDFEPKNGVDVVASGEVSFYKVRGNLQFRVRKMQEAGLGDLYIAFEKLKKKLDKEGLFKDKKAIPQYPKKIGVITSASGKAVKDIVNNIEKRWPAEIIVWNTTVQGANSTRSITKNIALANKTDVDVIIVGRGGGSTQDLWDFNKEEIVRSIANSKKPVITAIGHSTDKTLSDMASDKAAATPTKAAELVVPNKVELNEKLKNIETRLNDLINSKLDNLTHKLNISKNNKTLKDPLSKYKNHQTNLVLLKTTAEKSLNQLIQSNELQLDNFNNSYILNNPDYILNKKVGKITLFKNELDNNISNCLLEYENKLNLHFKNLKSMNFIESFELKKNSLNLIENNLNNSINVTLNSHIHDLEIIKNNHVFSNPCQVLDDKFVKMAQIHKSLDAEITKTLDSNENKLRILEEKLKILNPDELLEKGYVVKDPDEIRKSKAKNVIIILFLAIVIVLLILLSLK</sequence>